<dbReference type="InterPro" id="IPR013506">
    <property type="entry name" value="Topo_IIA_bsu_dom2"/>
</dbReference>
<comment type="catalytic activity">
    <reaction evidence="1">
        <text>ATP-dependent breakage, passage and rejoining of double-stranded DNA.</text>
        <dbReference type="EC" id="5.6.2.2"/>
    </reaction>
</comment>
<dbReference type="Pfam" id="PF00204">
    <property type="entry name" value="DNA_gyraseB"/>
    <property type="match status" value="1"/>
</dbReference>
<dbReference type="InterPro" id="IPR001241">
    <property type="entry name" value="Topo_IIA"/>
</dbReference>
<dbReference type="PRINTS" id="PR01159">
    <property type="entry name" value="DNAGYRASEB"/>
</dbReference>
<evidence type="ECO:0000256" key="2">
    <source>
        <dbReference type="ARBA" id="ARBA00001946"/>
    </source>
</evidence>
<dbReference type="Gene3D" id="3.30.565.10">
    <property type="entry name" value="Histidine kinase-like ATPase, C-terminal domain"/>
    <property type="match status" value="1"/>
</dbReference>
<keyword evidence="10" id="KW-0238">DNA-binding</keyword>
<dbReference type="AlphaFoldDB" id="E8ZGH2"/>
<keyword evidence="7" id="KW-0067">ATP-binding</keyword>
<dbReference type="GO" id="GO:0034335">
    <property type="term" value="F:DNA negative supercoiling activity"/>
    <property type="evidence" value="ECO:0007669"/>
    <property type="project" value="UniProtKB-ARBA"/>
</dbReference>
<dbReference type="SMART" id="SM00433">
    <property type="entry name" value="TOP2c"/>
    <property type="match status" value="1"/>
</dbReference>
<evidence type="ECO:0000256" key="6">
    <source>
        <dbReference type="ARBA" id="ARBA00022741"/>
    </source>
</evidence>
<dbReference type="SUPFAM" id="SSF55874">
    <property type="entry name" value="ATPase domain of HSP90 chaperone/DNA topoisomerase II/histidine kinase"/>
    <property type="match status" value="1"/>
</dbReference>
<dbReference type="InterPro" id="IPR013760">
    <property type="entry name" value="Topo_IIA-like_dom_sf"/>
</dbReference>
<dbReference type="Gene3D" id="3.30.230.10">
    <property type="match status" value="1"/>
</dbReference>
<dbReference type="InterPro" id="IPR018522">
    <property type="entry name" value="TopoIIA_CS"/>
</dbReference>
<dbReference type="InterPro" id="IPR020568">
    <property type="entry name" value="Ribosomal_Su5_D2-typ_SF"/>
</dbReference>
<keyword evidence="9" id="KW-0799">Topoisomerase</keyword>
<evidence type="ECO:0000256" key="4">
    <source>
        <dbReference type="ARBA" id="ARBA00012895"/>
    </source>
</evidence>
<dbReference type="InterPro" id="IPR014721">
    <property type="entry name" value="Ribsml_uS5_D2-typ_fold_subgr"/>
</dbReference>
<dbReference type="CDD" id="cd16928">
    <property type="entry name" value="HATPase_GyrB-like"/>
    <property type="match status" value="1"/>
</dbReference>
<organism evidence="13 14">
    <name type="scientific">Mycoplasma haemofelis (strain Langford 1)</name>
    <name type="common">Haemobartonella felis</name>
    <dbReference type="NCBI Taxonomy" id="941640"/>
    <lineage>
        <taxon>Bacteria</taxon>
        <taxon>Bacillati</taxon>
        <taxon>Mycoplasmatota</taxon>
        <taxon>Mollicutes</taxon>
        <taxon>Mycoplasmataceae</taxon>
        <taxon>Mycoplasma</taxon>
    </lineage>
</organism>
<evidence type="ECO:0000256" key="9">
    <source>
        <dbReference type="ARBA" id="ARBA00023029"/>
    </source>
</evidence>
<evidence type="ECO:0000256" key="5">
    <source>
        <dbReference type="ARBA" id="ARBA00022723"/>
    </source>
</evidence>
<dbReference type="InterPro" id="IPR002288">
    <property type="entry name" value="DNA_gyrase_B_C"/>
</dbReference>
<dbReference type="Pfam" id="PF00986">
    <property type="entry name" value="DNA_gyraseB_C"/>
    <property type="match status" value="1"/>
</dbReference>
<dbReference type="Proteomes" id="UP000008637">
    <property type="component" value="Chromosome"/>
</dbReference>
<dbReference type="InterPro" id="IPR003594">
    <property type="entry name" value="HATPase_dom"/>
</dbReference>
<accession>E8ZGH2</accession>
<dbReference type="KEGG" id="mha:HF1_00340"/>
<dbReference type="GO" id="GO:0003677">
    <property type="term" value="F:DNA binding"/>
    <property type="evidence" value="ECO:0007669"/>
    <property type="project" value="UniProtKB-KW"/>
</dbReference>
<protein>
    <recommendedName>
        <fullName evidence="4">DNA topoisomerase (ATP-hydrolyzing)</fullName>
        <ecNumber evidence="4">5.6.2.2</ecNumber>
    </recommendedName>
</protein>
<name>E8ZGH2_MYCHL</name>
<dbReference type="PROSITE" id="PS50880">
    <property type="entry name" value="TOPRIM"/>
    <property type="match status" value="1"/>
</dbReference>
<dbReference type="GO" id="GO:0006265">
    <property type="term" value="P:DNA topological change"/>
    <property type="evidence" value="ECO:0007669"/>
    <property type="project" value="InterPro"/>
</dbReference>
<evidence type="ECO:0000256" key="1">
    <source>
        <dbReference type="ARBA" id="ARBA00000185"/>
    </source>
</evidence>
<dbReference type="SUPFAM" id="SSF54211">
    <property type="entry name" value="Ribosomal protein S5 domain 2-like"/>
    <property type="match status" value="1"/>
</dbReference>
<evidence type="ECO:0000259" key="12">
    <source>
        <dbReference type="PROSITE" id="PS50880"/>
    </source>
</evidence>
<sequence length="662" mass="74712">MFKFFSESAGNDPEDFGKGGNYTDSSIKVLEGLEAVRERPGMYIGSTDFKGLHHLIWEVLDNSVDEVLAGHADEVVLTLKPNHVISISDNGRGIPTGINPQTNISNLITVFTILHAGGKFDNNSYKTSGGLHGVGSTCVNALSEFMEITVCRNGEEHFVSFKNGGKIDKEPTLVSQVPAEKTGTKVTWKPDFSIFDKSDYDVELIETRLERLAYLNKGKRFVFDNQISNEVKEFFFKEGISDWVTNLNHSRKAINDVIFLKEDGTVKNRRTPDVQNSISISCAFQYTLGDAPIVYSFCNNIYTASGGTHLESFKDGLLSCIRERSLEAKLIKESVDILKSDILAGLTAIVSLNYSNPEYSGQTKEVLSNIEIKSFIREKVEELFGRFLEENTDQCKAILQRVDQERNLRLKVEMARQTDRKLALEGFMSFAGKLADCTTKSVDFSELYVVEGDSAGGSAKSARNREYQAILPIKGKLLNVWKKTNTSSIVENEEIKSLISSIGCAYGDKFDREKLRYNKIIIMTDADVDGSHIRILLLTFIYRFMRPLIEEGHVYIAQPPLYRAFTNKEVVYLFDDKKKDEFMADKGKSKSWEISRFKGLGEMSPEQLWQTTMNPEERIICKVTVEDMEQVTGIFDDLMGKKVHPRTEFILANYSNIRNLDI</sequence>
<dbReference type="Pfam" id="PF02518">
    <property type="entry name" value="HATPase_c"/>
    <property type="match status" value="1"/>
</dbReference>
<dbReference type="SMART" id="SM00387">
    <property type="entry name" value="HATPase_c"/>
    <property type="match status" value="1"/>
</dbReference>
<dbReference type="InterPro" id="IPR006171">
    <property type="entry name" value="TOPRIM_dom"/>
</dbReference>
<dbReference type="HOGENOM" id="CLU_006146_4_1_14"/>
<dbReference type="InterPro" id="IPR036890">
    <property type="entry name" value="HATPase_C_sf"/>
</dbReference>
<dbReference type="PROSITE" id="PS00177">
    <property type="entry name" value="TOPOISOMERASE_II"/>
    <property type="match status" value="1"/>
</dbReference>
<dbReference type="Pfam" id="PF01751">
    <property type="entry name" value="Toprim"/>
    <property type="match status" value="1"/>
</dbReference>
<dbReference type="PANTHER" id="PTHR45866">
    <property type="entry name" value="DNA GYRASE/TOPOISOMERASE SUBUNIT B"/>
    <property type="match status" value="1"/>
</dbReference>
<dbReference type="FunFam" id="3.40.50.670:FF:000001">
    <property type="entry name" value="DNA topoisomerase 2"/>
    <property type="match status" value="1"/>
</dbReference>
<keyword evidence="14" id="KW-1185">Reference proteome</keyword>
<feature type="domain" description="Toprim" evidence="12">
    <location>
        <begin position="445"/>
        <end position="560"/>
    </location>
</feature>
<evidence type="ECO:0000313" key="14">
    <source>
        <dbReference type="Proteomes" id="UP000008637"/>
    </source>
</evidence>
<keyword evidence="5" id="KW-0479">Metal-binding</keyword>
<evidence type="ECO:0000256" key="3">
    <source>
        <dbReference type="ARBA" id="ARBA00010708"/>
    </source>
</evidence>
<dbReference type="SUPFAM" id="SSF56719">
    <property type="entry name" value="Type II DNA topoisomerase"/>
    <property type="match status" value="1"/>
</dbReference>
<keyword evidence="6" id="KW-0547">Nucleotide-binding</keyword>
<dbReference type="NCBIfam" id="NF004189">
    <property type="entry name" value="PRK05644.1"/>
    <property type="match status" value="1"/>
</dbReference>
<evidence type="ECO:0000256" key="8">
    <source>
        <dbReference type="ARBA" id="ARBA00022842"/>
    </source>
</evidence>
<keyword evidence="11 13" id="KW-0413">Isomerase</keyword>
<dbReference type="EMBL" id="FR773153">
    <property type="protein sequence ID" value="CBY92042.1"/>
    <property type="molecule type" value="Genomic_DNA"/>
</dbReference>
<comment type="cofactor">
    <cofactor evidence="2">
        <name>Mg(2+)</name>
        <dbReference type="ChEBI" id="CHEBI:18420"/>
    </cofactor>
</comment>
<dbReference type="PRINTS" id="PR00418">
    <property type="entry name" value="TPI2FAMILY"/>
</dbReference>
<reference evidence="13 14" key="1">
    <citation type="journal article" date="2011" name="J. Bacteriol.">
        <title>Complete genome sequence of Mycoplasma haemofelis, a hemotropic mycoplasma.</title>
        <authorList>
            <person name="Barker E.N."/>
            <person name="Helps C.R."/>
            <person name="Peters I.R."/>
            <person name="Darby A.C."/>
            <person name="Radford A.D."/>
            <person name="Tasker S."/>
        </authorList>
    </citation>
    <scope>NUCLEOTIDE SEQUENCE [LARGE SCALE GENOMIC DNA]</scope>
    <source>
        <strain evidence="13 14">Langford 1</strain>
    </source>
</reference>
<dbReference type="GO" id="GO:0005524">
    <property type="term" value="F:ATP binding"/>
    <property type="evidence" value="ECO:0007669"/>
    <property type="project" value="UniProtKB-KW"/>
</dbReference>
<comment type="similarity">
    <text evidence="3">Belongs to the type II topoisomerase GyrB family.</text>
</comment>
<dbReference type="EC" id="5.6.2.2" evidence="4"/>
<dbReference type="GO" id="GO:0046872">
    <property type="term" value="F:metal ion binding"/>
    <property type="evidence" value="ECO:0007669"/>
    <property type="project" value="UniProtKB-KW"/>
</dbReference>
<dbReference type="InterPro" id="IPR013759">
    <property type="entry name" value="Topo_IIA_B_C"/>
</dbReference>
<evidence type="ECO:0000256" key="10">
    <source>
        <dbReference type="ARBA" id="ARBA00023125"/>
    </source>
</evidence>
<proteinExistence type="inferred from homology"/>
<dbReference type="OrthoDB" id="9802808at2"/>
<dbReference type="Gene3D" id="3.40.50.670">
    <property type="match status" value="1"/>
</dbReference>
<keyword evidence="8" id="KW-0460">Magnesium</keyword>
<dbReference type="InterPro" id="IPR000565">
    <property type="entry name" value="Topo_IIA_B"/>
</dbReference>
<evidence type="ECO:0000256" key="11">
    <source>
        <dbReference type="ARBA" id="ARBA00023235"/>
    </source>
</evidence>
<gene>
    <name evidence="13" type="primary">gyrB</name>
    <name evidence="13" type="ordered locus">HF1_00340</name>
</gene>
<evidence type="ECO:0000256" key="7">
    <source>
        <dbReference type="ARBA" id="ARBA00022840"/>
    </source>
</evidence>
<evidence type="ECO:0000313" key="13">
    <source>
        <dbReference type="EMBL" id="CBY92042.1"/>
    </source>
</evidence>
<dbReference type="PANTHER" id="PTHR45866:SF1">
    <property type="entry name" value="DNA GYRASE SUBUNIT B, MITOCHONDRIAL"/>
    <property type="match status" value="1"/>
</dbReference>